<comment type="caution">
    <text evidence="2">The sequence shown here is derived from an EMBL/GenBank/DDBJ whole genome shotgun (WGS) entry which is preliminary data.</text>
</comment>
<organism evidence="2 3">
    <name type="scientific">Mycolicibacterium frederiksbergense</name>
    <dbReference type="NCBI Taxonomy" id="117567"/>
    <lineage>
        <taxon>Bacteria</taxon>
        <taxon>Bacillati</taxon>
        <taxon>Actinomycetota</taxon>
        <taxon>Actinomycetes</taxon>
        <taxon>Mycobacteriales</taxon>
        <taxon>Mycobacteriaceae</taxon>
        <taxon>Mycolicibacterium</taxon>
    </lineage>
</organism>
<keyword evidence="3" id="KW-1185">Reference proteome</keyword>
<evidence type="ECO:0000313" key="3">
    <source>
        <dbReference type="Proteomes" id="UP001160130"/>
    </source>
</evidence>
<gene>
    <name evidence="2" type="ORF">M2272_005907</name>
</gene>
<accession>A0ABT6L8I1</accession>
<keyword evidence="1" id="KW-0812">Transmembrane</keyword>
<protein>
    <submittedName>
        <fullName evidence="2">Uncharacterized protein</fullName>
    </submittedName>
</protein>
<reference evidence="2 3" key="1">
    <citation type="submission" date="2023-04" db="EMBL/GenBank/DDBJ databases">
        <title>Forest soil microbial communities from Buena Vista Peninsula, Colon Province, Panama.</title>
        <authorList>
            <person name="Bouskill N."/>
        </authorList>
    </citation>
    <scope>NUCLEOTIDE SEQUENCE [LARGE SCALE GENOMIC DNA]</scope>
    <source>
        <strain evidence="2 3">AC80</strain>
    </source>
</reference>
<keyword evidence="1" id="KW-1133">Transmembrane helix</keyword>
<name>A0ABT6L8I1_9MYCO</name>
<evidence type="ECO:0000256" key="1">
    <source>
        <dbReference type="SAM" id="Phobius"/>
    </source>
</evidence>
<dbReference type="EMBL" id="JARXVE010000016">
    <property type="protein sequence ID" value="MDH6199239.1"/>
    <property type="molecule type" value="Genomic_DNA"/>
</dbReference>
<evidence type="ECO:0000313" key="2">
    <source>
        <dbReference type="EMBL" id="MDH6199239.1"/>
    </source>
</evidence>
<keyword evidence="1" id="KW-0472">Membrane</keyword>
<sequence>MILAFVNAAACGFNVWIYANSGNTVNLAFAVFSGILALGIFLNEAGR</sequence>
<proteinExistence type="predicted"/>
<dbReference type="Proteomes" id="UP001160130">
    <property type="component" value="Unassembled WGS sequence"/>
</dbReference>
<dbReference type="RefSeq" id="WP_280835785.1">
    <property type="nucleotide sequence ID" value="NZ_JARXVE010000016.1"/>
</dbReference>
<feature type="transmembrane region" description="Helical" evidence="1">
    <location>
        <begin position="24"/>
        <end position="42"/>
    </location>
</feature>